<dbReference type="Gene3D" id="3.60.21.10">
    <property type="match status" value="1"/>
</dbReference>
<evidence type="ECO:0000313" key="4">
    <source>
        <dbReference type="EMBL" id="MDU0113216.1"/>
    </source>
</evidence>
<evidence type="ECO:0000256" key="1">
    <source>
        <dbReference type="ARBA" id="ARBA00022729"/>
    </source>
</evidence>
<accession>A0ABU3R0K8</accession>
<dbReference type="SUPFAM" id="SSF56300">
    <property type="entry name" value="Metallo-dependent phosphatases"/>
    <property type="match status" value="1"/>
</dbReference>
<evidence type="ECO:0000259" key="3">
    <source>
        <dbReference type="Pfam" id="PF00149"/>
    </source>
</evidence>
<dbReference type="EMBL" id="JAWCUA010000007">
    <property type="protein sequence ID" value="MDU0113216.1"/>
    <property type="molecule type" value="Genomic_DNA"/>
</dbReference>
<dbReference type="InterPro" id="IPR004843">
    <property type="entry name" value="Calcineurin-like_PHP"/>
</dbReference>
<dbReference type="InterPro" id="IPR029052">
    <property type="entry name" value="Metallo-depent_PP-like"/>
</dbReference>
<dbReference type="Proteomes" id="UP001257914">
    <property type="component" value="Unassembled WGS sequence"/>
</dbReference>
<sequence>MLSLFFYQPTKTTLISHLVKANGDNNWQHALILNDINGAYGSVGYPETLRRSLKEIIQNWDISLVVSPGDVVAGQKSSLDNSQVRAMWQGFYQQILLPFEHANIPFALSLGNHDGSKSSRPSVINGSQSSKVINYTYQLERSETEAFWLSHSPELNFINQEKFPYFYHFEFAGGRFVMLDLSGHQILEEEWLLIESMLQHDTTNGPLFVVGHLPLSGVAVSRNKFGEVIQASDKLMALFNKYNVDVYISGHQHAFYPAKYQELFLLNAGGMPARQFVGNQHQVQAQVQAMAESETITTVNKPTVSVLSVNAKNGGFYTTTYEIETLQIVDETLLPDFINGFPYTIHRAKIESH</sequence>
<dbReference type="Pfam" id="PF00149">
    <property type="entry name" value="Metallophos"/>
    <property type="match status" value="1"/>
</dbReference>
<gene>
    <name evidence="4" type="ORF">RT723_09450</name>
</gene>
<keyword evidence="2" id="KW-0378">Hydrolase</keyword>
<comment type="caution">
    <text evidence="4">The sequence shown here is derived from an EMBL/GenBank/DDBJ whole genome shotgun (WGS) entry which is preliminary data.</text>
</comment>
<reference evidence="4 5" key="1">
    <citation type="submission" date="2023-10" db="EMBL/GenBank/DDBJ databases">
        <title>Psychrosphaera aquimaarina strain SW33 isolated from seawater.</title>
        <authorList>
            <person name="Bayburt H."/>
            <person name="Kim J.M."/>
            <person name="Choi B.J."/>
            <person name="Jeon C.O."/>
        </authorList>
    </citation>
    <scope>NUCLEOTIDE SEQUENCE [LARGE SCALE GENOMIC DNA]</scope>
    <source>
        <strain evidence="4 5">KCTC 52743</strain>
    </source>
</reference>
<keyword evidence="1" id="KW-0732">Signal</keyword>
<dbReference type="PANTHER" id="PTHR10161">
    <property type="entry name" value="TARTRATE-RESISTANT ACID PHOSPHATASE TYPE 5"/>
    <property type="match status" value="1"/>
</dbReference>
<dbReference type="InterPro" id="IPR051558">
    <property type="entry name" value="Metallophosphoesterase_PAP"/>
</dbReference>
<proteinExistence type="predicted"/>
<evidence type="ECO:0000256" key="2">
    <source>
        <dbReference type="ARBA" id="ARBA00022801"/>
    </source>
</evidence>
<organism evidence="4 5">
    <name type="scientific">Psychrosphaera aquimarina</name>
    <dbReference type="NCBI Taxonomy" id="2044854"/>
    <lineage>
        <taxon>Bacteria</taxon>
        <taxon>Pseudomonadati</taxon>
        <taxon>Pseudomonadota</taxon>
        <taxon>Gammaproteobacteria</taxon>
        <taxon>Alteromonadales</taxon>
        <taxon>Pseudoalteromonadaceae</taxon>
        <taxon>Psychrosphaera</taxon>
    </lineage>
</organism>
<evidence type="ECO:0000313" key="5">
    <source>
        <dbReference type="Proteomes" id="UP001257914"/>
    </source>
</evidence>
<dbReference type="RefSeq" id="WP_315946808.1">
    <property type="nucleotide sequence ID" value="NZ_JAWCUA010000007.1"/>
</dbReference>
<keyword evidence="5" id="KW-1185">Reference proteome</keyword>
<name>A0ABU3R0K8_9GAMM</name>
<dbReference type="PANTHER" id="PTHR10161:SF14">
    <property type="entry name" value="TARTRATE-RESISTANT ACID PHOSPHATASE TYPE 5"/>
    <property type="match status" value="1"/>
</dbReference>
<protein>
    <submittedName>
        <fullName evidence="4">Metallophosphoesterase</fullName>
    </submittedName>
</protein>
<feature type="domain" description="Calcineurin-like phosphoesterase" evidence="3">
    <location>
        <begin position="31"/>
        <end position="254"/>
    </location>
</feature>